<dbReference type="InterPro" id="IPR000847">
    <property type="entry name" value="LysR_HTH_N"/>
</dbReference>
<dbReference type="Pfam" id="PF03466">
    <property type="entry name" value="LysR_substrate"/>
    <property type="match status" value="1"/>
</dbReference>
<dbReference type="SUPFAM" id="SSF53850">
    <property type="entry name" value="Periplasmic binding protein-like II"/>
    <property type="match status" value="1"/>
</dbReference>
<evidence type="ECO:0000256" key="2">
    <source>
        <dbReference type="ARBA" id="ARBA00023015"/>
    </source>
</evidence>
<keyword evidence="7" id="KW-1185">Reference proteome</keyword>
<dbReference type="InterPro" id="IPR036390">
    <property type="entry name" value="WH_DNA-bd_sf"/>
</dbReference>
<evidence type="ECO:0000256" key="1">
    <source>
        <dbReference type="ARBA" id="ARBA00009437"/>
    </source>
</evidence>
<name>A0ABS4BGB3_9HYPH</name>
<evidence type="ECO:0000256" key="3">
    <source>
        <dbReference type="ARBA" id="ARBA00023125"/>
    </source>
</evidence>
<dbReference type="PANTHER" id="PTHR30126">
    <property type="entry name" value="HTH-TYPE TRANSCRIPTIONAL REGULATOR"/>
    <property type="match status" value="1"/>
</dbReference>
<keyword evidence="2" id="KW-0805">Transcription regulation</keyword>
<evidence type="ECO:0000256" key="4">
    <source>
        <dbReference type="ARBA" id="ARBA00023163"/>
    </source>
</evidence>
<comment type="caution">
    <text evidence="6">The sequence shown here is derived from an EMBL/GenBank/DDBJ whole genome shotgun (WGS) entry which is preliminary data.</text>
</comment>
<evidence type="ECO:0000313" key="7">
    <source>
        <dbReference type="Proteomes" id="UP000678276"/>
    </source>
</evidence>
<dbReference type="Pfam" id="PF00126">
    <property type="entry name" value="HTH_1"/>
    <property type="match status" value="1"/>
</dbReference>
<dbReference type="InterPro" id="IPR036388">
    <property type="entry name" value="WH-like_DNA-bd_sf"/>
</dbReference>
<proteinExistence type="inferred from homology"/>
<comment type="similarity">
    <text evidence="1">Belongs to the LysR transcriptional regulatory family.</text>
</comment>
<dbReference type="PRINTS" id="PR00039">
    <property type="entry name" value="HTHLYSR"/>
</dbReference>
<accession>A0ABS4BGB3</accession>
<dbReference type="SUPFAM" id="SSF46785">
    <property type="entry name" value="Winged helix' DNA-binding domain"/>
    <property type="match status" value="1"/>
</dbReference>
<reference evidence="6 7" key="1">
    <citation type="submission" date="2021-04" db="EMBL/GenBank/DDBJ databases">
        <title>Whole genome sequence of Jiella sp. KSK16Y-1.</title>
        <authorList>
            <person name="Tuo L."/>
        </authorList>
    </citation>
    <scope>NUCLEOTIDE SEQUENCE [LARGE SCALE GENOMIC DNA]</scope>
    <source>
        <strain evidence="6 7">KSK16Y-1</strain>
    </source>
</reference>
<sequence>MTLEQLRIFLAVAERQHVTRAAQMLNLTQSAVSAAVAALEARHVVTLFDRIGRRIELTEAGRAFVPEARAILDRVETASLMLQDLSERTSGRVRIAASQTVASYWLPGPLMGFHERFPDVEMTLSVANTAQVVERLIEGAVDVGVVEGAVEAGEVEEIVVGTDDLVVVCAPDHPFTEGRALSPAEFGETSWILREEGSGTRSEFEAWFGAFGGRFDDLKVMLELPSNEAVLAAVAAGKSASVVSAQAAAPNVALGRIVAIPLAGAKRSFSALTHSRRHRTKAVTALLGYLSNFGKA</sequence>
<dbReference type="EMBL" id="JAGJCF010000004">
    <property type="protein sequence ID" value="MBP0615577.1"/>
    <property type="molecule type" value="Genomic_DNA"/>
</dbReference>
<evidence type="ECO:0000259" key="5">
    <source>
        <dbReference type="PROSITE" id="PS50931"/>
    </source>
</evidence>
<evidence type="ECO:0000313" key="6">
    <source>
        <dbReference type="EMBL" id="MBP0615577.1"/>
    </source>
</evidence>
<keyword evidence="4" id="KW-0804">Transcription</keyword>
<dbReference type="InterPro" id="IPR005119">
    <property type="entry name" value="LysR_subst-bd"/>
</dbReference>
<dbReference type="PROSITE" id="PS50931">
    <property type="entry name" value="HTH_LYSR"/>
    <property type="match status" value="1"/>
</dbReference>
<keyword evidence="3" id="KW-0238">DNA-binding</keyword>
<gene>
    <name evidence="6" type="ORF">J6595_08295</name>
</gene>
<protein>
    <submittedName>
        <fullName evidence="6">LysR family transcriptional regulator</fullName>
    </submittedName>
</protein>
<dbReference type="Proteomes" id="UP000678276">
    <property type="component" value="Unassembled WGS sequence"/>
</dbReference>
<organism evidence="6 7">
    <name type="scientific">Jiella mangrovi</name>
    <dbReference type="NCBI Taxonomy" id="2821407"/>
    <lineage>
        <taxon>Bacteria</taxon>
        <taxon>Pseudomonadati</taxon>
        <taxon>Pseudomonadota</taxon>
        <taxon>Alphaproteobacteria</taxon>
        <taxon>Hyphomicrobiales</taxon>
        <taxon>Aurantimonadaceae</taxon>
        <taxon>Jiella</taxon>
    </lineage>
</organism>
<feature type="domain" description="HTH lysR-type" evidence="5">
    <location>
        <begin position="1"/>
        <end position="58"/>
    </location>
</feature>
<dbReference type="Gene3D" id="3.40.190.290">
    <property type="match status" value="1"/>
</dbReference>
<dbReference type="PANTHER" id="PTHR30126:SF39">
    <property type="entry name" value="HTH-TYPE TRANSCRIPTIONAL REGULATOR CYSL"/>
    <property type="match status" value="1"/>
</dbReference>
<dbReference type="Gene3D" id="1.10.10.10">
    <property type="entry name" value="Winged helix-like DNA-binding domain superfamily/Winged helix DNA-binding domain"/>
    <property type="match status" value="1"/>
</dbReference>